<evidence type="ECO:0000256" key="1">
    <source>
        <dbReference type="ARBA" id="ARBA00022962"/>
    </source>
</evidence>
<dbReference type="GO" id="GO:0140282">
    <property type="term" value="F:carbon-nitrogen ligase activity on lipid II"/>
    <property type="evidence" value="ECO:0007669"/>
    <property type="project" value="UniProtKB-UniRule"/>
</dbReference>
<dbReference type="SUPFAM" id="SSF52317">
    <property type="entry name" value="Class I glutamine amidotransferase-like"/>
    <property type="match status" value="1"/>
</dbReference>
<dbReference type="EC" id="6.3.5.13" evidence="2"/>
<evidence type="ECO:0000256" key="3">
    <source>
        <dbReference type="SAM" id="MobiDB-lite"/>
    </source>
</evidence>
<comment type="similarity">
    <text evidence="2">Belongs to the CobB/CobQ family. GatD subfamily.</text>
</comment>
<comment type="catalytic activity">
    <reaction evidence="2">
        <text>beta-D-GlcNAc-(1-&gt;4)-Mur2Ac(oyl-L-Ala-gamma-D-Glu-L-Lys-D-Ala-D-Ala)-di-trans,octa-cis-undecaprenyl diphosphate + L-glutamine + ATP + H2O = beta-D-GlcNAc-(1-&gt;4)-Mur2Ac(oyl-L-Ala-D-isoglutaminyl-L-Lys-D-Ala-D-Ala)-di-trans,octa-cis-undecaprenyl diphosphate + L-glutamate + ADP + phosphate + H(+)</text>
        <dbReference type="Rhea" id="RHEA:57928"/>
        <dbReference type="ChEBI" id="CHEBI:15377"/>
        <dbReference type="ChEBI" id="CHEBI:15378"/>
        <dbReference type="ChEBI" id="CHEBI:29985"/>
        <dbReference type="ChEBI" id="CHEBI:30616"/>
        <dbReference type="ChEBI" id="CHEBI:43474"/>
        <dbReference type="ChEBI" id="CHEBI:58359"/>
        <dbReference type="ChEBI" id="CHEBI:60033"/>
        <dbReference type="ChEBI" id="CHEBI:62233"/>
        <dbReference type="ChEBI" id="CHEBI:456216"/>
        <dbReference type="EC" id="6.3.5.13"/>
    </reaction>
</comment>
<keyword evidence="2" id="KW-0573">Peptidoglycan synthesis</keyword>
<feature type="region of interest" description="Disordered" evidence="3">
    <location>
        <begin position="1"/>
        <end position="69"/>
    </location>
</feature>
<dbReference type="GO" id="GO:0008360">
    <property type="term" value="P:regulation of cell shape"/>
    <property type="evidence" value="ECO:0007669"/>
    <property type="project" value="UniProtKB-KW"/>
</dbReference>
<feature type="binding site" evidence="2">
    <location>
        <position position="198"/>
    </location>
    <ligand>
        <name>substrate</name>
    </ligand>
</feature>
<dbReference type="PROSITE" id="PS51274">
    <property type="entry name" value="GATASE_COBBQ"/>
    <property type="match status" value="1"/>
</dbReference>
<evidence type="ECO:0000313" key="5">
    <source>
        <dbReference type="EMBL" id="RNE62345.1"/>
    </source>
</evidence>
<dbReference type="GO" id="GO:0009252">
    <property type="term" value="P:peptidoglycan biosynthetic process"/>
    <property type="evidence" value="ECO:0007669"/>
    <property type="project" value="UniProtKB-UniRule"/>
</dbReference>
<dbReference type="GO" id="GO:0071555">
    <property type="term" value="P:cell wall organization"/>
    <property type="evidence" value="ECO:0007669"/>
    <property type="project" value="UniProtKB-KW"/>
</dbReference>
<evidence type="ECO:0000313" key="6">
    <source>
        <dbReference type="Proteomes" id="UP000279859"/>
    </source>
</evidence>
<evidence type="ECO:0000259" key="4">
    <source>
        <dbReference type="Pfam" id="PF07685"/>
    </source>
</evidence>
<dbReference type="InterPro" id="IPR011698">
    <property type="entry name" value="GATase_3"/>
</dbReference>
<keyword evidence="2" id="KW-0961">Cell wall biogenesis/degradation</keyword>
<dbReference type="GO" id="GO:0004359">
    <property type="term" value="F:glutaminase activity"/>
    <property type="evidence" value="ECO:0007669"/>
    <property type="project" value="UniProtKB-UniRule"/>
</dbReference>
<comment type="caution">
    <text evidence="2">Lacks conserved residue(s) required for the propagation of feature annotation.</text>
</comment>
<keyword evidence="2" id="KW-0133">Cell shape</keyword>
<keyword evidence="1 2" id="KW-0315">Glutamine amidotransferase</keyword>
<dbReference type="InterPro" id="IPR043702">
    <property type="entry name" value="Lipid_II_synth_GatD"/>
</dbReference>
<keyword evidence="6" id="KW-1185">Reference proteome</keyword>
<gene>
    <name evidence="2" type="primary">gatD</name>
    <name evidence="5" type="ORF">EEJ31_08035</name>
</gene>
<comment type="function">
    <text evidence="2">The lipid II isoglutaminyl synthase complex catalyzes the formation of alpha-D-isoglutamine in the cell wall lipid II stem peptide. The GatD subunit catalyzes the hydrolysis of glutamine to glutamate and ammonia. The resulting ammonia molecule is channeled to the active site of MurT.</text>
</comment>
<sequence>MRIQGPRHRPAARLRRRRRGARGARPRPRTRRLPGTSRPGHGPQDHRLLGRLHAPHAGAPGPDQQHRGAGVTDTLTIVSLLPGLQDTNGDAANARVLAQRARWAGFDAVVLDVAPGDALPASADIIVIGSGSDAALPAARAALLPMADRLRELVTAGVPLLAVGTGWELLGVGIDLADGSVVEGIGLVAGRAVPAPARIADDLAVKSKYGRLIGFENHSRHYVGAEGSPLGRVLAGTGNGNGQEGLVMGDVFGTHLHGPVLARNPGLADHLLRLALARRGSDYVPGARSDAVDETARAARNQVAVRLKLPAE</sequence>
<reference evidence="5 6" key="1">
    <citation type="submission" date="2018-11" db="EMBL/GenBank/DDBJ databases">
        <title>Cryobacterium sp. nov., isolated from rhizosphere soil of lettuce.</title>
        <authorList>
            <person name="Wang Y."/>
        </authorList>
    </citation>
    <scope>NUCLEOTIDE SEQUENCE [LARGE SCALE GENOMIC DNA]</scope>
    <source>
        <strain evidence="5 6">NEAU-85</strain>
    </source>
</reference>
<dbReference type="HAMAP" id="MF_02213">
    <property type="entry name" value="Lipid_II_synth_GatD"/>
    <property type="match status" value="1"/>
</dbReference>
<dbReference type="Proteomes" id="UP000279859">
    <property type="component" value="Unassembled WGS sequence"/>
</dbReference>
<evidence type="ECO:0000256" key="2">
    <source>
        <dbReference type="HAMAP-Rule" id="MF_02213"/>
    </source>
</evidence>
<keyword evidence="2" id="KW-0378">Hydrolase</keyword>
<organism evidence="5 6">
    <name type="scientific">Cryobacterium tepidiphilum</name>
    <dbReference type="NCBI Taxonomy" id="2486026"/>
    <lineage>
        <taxon>Bacteria</taxon>
        <taxon>Bacillati</taxon>
        <taxon>Actinomycetota</taxon>
        <taxon>Actinomycetes</taxon>
        <taxon>Micrococcales</taxon>
        <taxon>Microbacteriaceae</taxon>
        <taxon>Cryobacterium</taxon>
    </lineage>
</organism>
<feature type="compositionally biased region" description="Basic residues" evidence="3">
    <location>
        <begin position="1"/>
        <end position="32"/>
    </location>
</feature>
<keyword evidence="2" id="KW-0436">Ligase</keyword>
<dbReference type="EC" id="3.5.1.2" evidence="2"/>
<comment type="pathway">
    <text evidence="2">Cell wall biogenesis; peptidoglycan biosynthesis.</text>
</comment>
<name>A0A3M8LAK9_9MICO</name>
<dbReference type="Pfam" id="PF07685">
    <property type="entry name" value="GATase_3"/>
    <property type="match status" value="1"/>
</dbReference>
<feature type="active site" evidence="2">
    <location>
        <position position="257"/>
    </location>
</feature>
<dbReference type="EMBL" id="RDSR01000011">
    <property type="protein sequence ID" value="RNE62345.1"/>
    <property type="molecule type" value="Genomic_DNA"/>
</dbReference>
<proteinExistence type="inferred from homology"/>
<dbReference type="AlphaFoldDB" id="A0A3M8LAK9"/>
<comment type="catalytic activity">
    <reaction evidence="2">
        <text>L-glutamine + H2O = L-glutamate + NH4(+)</text>
        <dbReference type="Rhea" id="RHEA:15889"/>
        <dbReference type="ChEBI" id="CHEBI:15377"/>
        <dbReference type="ChEBI" id="CHEBI:28938"/>
        <dbReference type="ChEBI" id="CHEBI:29985"/>
        <dbReference type="ChEBI" id="CHEBI:58359"/>
        <dbReference type="EC" id="3.5.1.2"/>
    </reaction>
</comment>
<comment type="caution">
    <text evidence="5">The sequence shown here is derived from an EMBL/GenBank/DDBJ whole genome shotgun (WGS) entry which is preliminary data.</text>
</comment>
<protein>
    <recommendedName>
        <fullName evidence="2">Lipid II isoglutaminyl synthase (glutamine-hydrolyzing) subunit GatD</fullName>
        <ecNumber evidence="2">6.3.5.13</ecNumber>
    </recommendedName>
    <alternativeName>
        <fullName evidence="2">Lipid II isoglutaminyl synthase glutaminase subunit</fullName>
        <ecNumber evidence="2">3.5.1.2</ecNumber>
    </alternativeName>
</protein>
<dbReference type="UniPathway" id="UPA00219"/>
<accession>A0A3M8LAK9</accession>
<feature type="domain" description="CobB/CobQ-like glutamine amidotransferase" evidence="4">
    <location>
        <begin position="113"/>
        <end position="264"/>
    </location>
</feature>
<dbReference type="InterPro" id="IPR029062">
    <property type="entry name" value="Class_I_gatase-like"/>
</dbReference>
<comment type="subunit">
    <text evidence="2">Forms a heterodimer with MurT.</text>
</comment>